<evidence type="ECO:0000313" key="2">
    <source>
        <dbReference type="Proteomes" id="UP001419268"/>
    </source>
</evidence>
<proteinExistence type="predicted"/>
<comment type="caution">
    <text evidence="1">The sequence shown here is derived from an EMBL/GenBank/DDBJ whole genome shotgun (WGS) entry which is preliminary data.</text>
</comment>
<name>A0AAP0DYF0_9MAGN</name>
<protein>
    <submittedName>
        <fullName evidence="1">Uncharacterized protein</fullName>
    </submittedName>
</protein>
<dbReference type="AlphaFoldDB" id="A0AAP0DYF0"/>
<sequence length="137" mass="15577">MGLEVVGKHEIDFVKRRAQLRYLSVEQQQTGEGEDRRLPLSSSATLLTHFVRDMMHVLIGELTAVTTCGSRQLGDKTCWLSQTSTRGTRRAADARRWNCWDVLDQWLYAKCRAAGKEENPHRETEDMGDCCGLHPEA</sequence>
<evidence type="ECO:0000313" key="1">
    <source>
        <dbReference type="EMBL" id="KAK9083241.1"/>
    </source>
</evidence>
<gene>
    <name evidence="1" type="ORF">Scep_029712</name>
</gene>
<accession>A0AAP0DYF0</accession>
<keyword evidence="2" id="KW-1185">Reference proteome</keyword>
<dbReference type="Proteomes" id="UP001419268">
    <property type="component" value="Unassembled WGS sequence"/>
</dbReference>
<reference evidence="1 2" key="1">
    <citation type="submission" date="2024-01" db="EMBL/GenBank/DDBJ databases">
        <title>Genome assemblies of Stephania.</title>
        <authorList>
            <person name="Yang L."/>
        </authorList>
    </citation>
    <scope>NUCLEOTIDE SEQUENCE [LARGE SCALE GENOMIC DNA]</scope>
    <source>
        <strain evidence="1">JXDWG</strain>
        <tissue evidence="1">Leaf</tissue>
    </source>
</reference>
<dbReference type="EMBL" id="JBBNAG010000013">
    <property type="protein sequence ID" value="KAK9083241.1"/>
    <property type="molecule type" value="Genomic_DNA"/>
</dbReference>
<organism evidence="1 2">
    <name type="scientific">Stephania cephalantha</name>
    <dbReference type="NCBI Taxonomy" id="152367"/>
    <lineage>
        <taxon>Eukaryota</taxon>
        <taxon>Viridiplantae</taxon>
        <taxon>Streptophyta</taxon>
        <taxon>Embryophyta</taxon>
        <taxon>Tracheophyta</taxon>
        <taxon>Spermatophyta</taxon>
        <taxon>Magnoliopsida</taxon>
        <taxon>Ranunculales</taxon>
        <taxon>Menispermaceae</taxon>
        <taxon>Menispermoideae</taxon>
        <taxon>Cissampelideae</taxon>
        <taxon>Stephania</taxon>
    </lineage>
</organism>